<protein>
    <submittedName>
        <fullName evidence="7">Uncharacterized protein LOC104752708</fullName>
    </submittedName>
</protein>
<dbReference type="GeneID" id="104752708"/>
<evidence type="ECO:0000259" key="5">
    <source>
        <dbReference type="PROSITE" id="PS51005"/>
    </source>
</evidence>
<keyword evidence="2" id="KW-0238">DNA-binding</keyword>
<dbReference type="PANTHER" id="PTHR31124:SF10">
    <property type="entry name" value="(RAPE) HYPOTHETICAL PROTEIN"/>
    <property type="match status" value="1"/>
</dbReference>
<dbReference type="RefSeq" id="XP_010473211.1">
    <property type="nucleotide sequence ID" value="XM_010474909.1"/>
</dbReference>
<sequence>MMKSSRHHQSIEDEIVTTYLKMMMMIIDNNGNVWPRHFLRSQDVYCKNPSTLFDTQNPWILYDGRYFFVNRSVNSGKTDGCDESGCWRVMGRDKLIKSEKTGKILGFKKVYKFCEKEKPKSMFKFWEKEKRRVRDKRIWVMEEYRLASQWKQGYVICRIRLLYPNTLEFMLCNHIRGYYI</sequence>
<reference evidence="6" key="1">
    <citation type="journal article" date="2014" name="Nat. Commun.">
        <title>The emerging biofuel crop Camelina sativa retains a highly undifferentiated hexaploid genome structure.</title>
        <authorList>
            <person name="Kagale S."/>
            <person name="Koh C."/>
            <person name="Nixon J."/>
            <person name="Bollina V."/>
            <person name="Clarke W.E."/>
            <person name="Tuteja R."/>
            <person name="Spillane C."/>
            <person name="Robinson S.J."/>
            <person name="Links M.G."/>
            <person name="Clarke C."/>
            <person name="Higgins E.E."/>
            <person name="Huebert T."/>
            <person name="Sharpe A.G."/>
            <person name="Parkin I.A."/>
        </authorList>
    </citation>
    <scope>NUCLEOTIDE SEQUENCE [LARGE SCALE GENOMIC DNA]</scope>
    <source>
        <strain evidence="6">cv. DH55</strain>
    </source>
</reference>
<keyword evidence="4" id="KW-0539">Nucleus</keyword>
<dbReference type="Proteomes" id="UP000694864">
    <property type="component" value="Chromosome 16"/>
</dbReference>
<feature type="domain" description="NAC" evidence="5">
    <location>
        <begin position="2"/>
        <end position="162"/>
    </location>
</feature>
<dbReference type="PANTHER" id="PTHR31124">
    <property type="entry name" value="APICAL MERISTEM FORMATION PROTEIN-RELATED-RELATED"/>
    <property type="match status" value="1"/>
</dbReference>
<accession>A0ABM0WMG5</accession>
<keyword evidence="6" id="KW-1185">Reference proteome</keyword>
<gene>
    <name evidence="7" type="primary">LOC104752708</name>
</gene>
<dbReference type="PROSITE" id="PS51005">
    <property type="entry name" value="NAC"/>
    <property type="match status" value="1"/>
</dbReference>
<organism evidence="6 7">
    <name type="scientific">Camelina sativa</name>
    <name type="common">False flax</name>
    <name type="synonym">Myagrum sativum</name>
    <dbReference type="NCBI Taxonomy" id="90675"/>
    <lineage>
        <taxon>Eukaryota</taxon>
        <taxon>Viridiplantae</taxon>
        <taxon>Streptophyta</taxon>
        <taxon>Embryophyta</taxon>
        <taxon>Tracheophyta</taxon>
        <taxon>Spermatophyta</taxon>
        <taxon>Magnoliopsida</taxon>
        <taxon>eudicotyledons</taxon>
        <taxon>Gunneridae</taxon>
        <taxon>Pentapetalae</taxon>
        <taxon>rosids</taxon>
        <taxon>malvids</taxon>
        <taxon>Brassicales</taxon>
        <taxon>Brassicaceae</taxon>
        <taxon>Camelineae</taxon>
        <taxon>Camelina</taxon>
    </lineage>
</organism>
<dbReference type="InterPro" id="IPR036093">
    <property type="entry name" value="NAC_dom_sf"/>
</dbReference>
<keyword evidence="3" id="KW-0804">Transcription</keyword>
<name>A0ABM0WMG5_CAMSA</name>
<dbReference type="Pfam" id="PF02365">
    <property type="entry name" value="NAM"/>
    <property type="match status" value="1"/>
</dbReference>
<proteinExistence type="predicted"/>
<dbReference type="InterPro" id="IPR003441">
    <property type="entry name" value="NAC-dom"/>
</dbReference>
<evidence type="ECO:0000313" key="6">
    <source>
        <dbReference type="Proteomes" id="UP000694864"/>
    </source>
</evidence>
<evidence type="ECO:0000256" key="1">
    <source>
        <dbReference type="ARBA" id="ARBA00023015"/>
    </source>
</evidence>
<dbReference type="SUPFAM" id="SSF101941">
    <property type="entry name" value="NAC domain"/>
    <property type="match status" value="1"/>
</dbReference>
<evidence type="ECO:0000256" key="2">
    <source>
        <dbReference type="ARBA" id="ARBA00023125"/>
    </source>
</evidence>
<evidence type="ECO:0000256" key="4">
    <source>
        <dbReference type="ARBA" id="ARBA00023242"/>
    </source>
</evidence>
<evidence type="ECO:0000256" key="3">
    <source>
        <dbReference type="ARBA" id="ARBA00023163"/>
    </source>
</evidence>
<dbReference type="Gene3D" id="2.170.150.80">
    <property type="entry name" value="NAC domain"/>
    <property type="match status" value="1"/>
</dbReference>
<evidence type="ECO:0000313" key="7">
    <source>
        <dbReference type="RefSeq" id="XP_010473211.1"/>
    </source>
</evidence>
<reference evidence="7" key="2">
    <citation type="submission" date="2025-08" db="UniProtKB">
        <authorList>
            <consortium name="RefSeq"/>
        </authorList>
    </citation>
    <scope>IDENTIFICATION</scope>
    <source>
        <tissue evidence="7">Leaf</tissue>
    </source>
</reference>
<keyword evidence="1" id="KW-0805">Transcription regulation</keyword>